<dbReference type="EMBL" id="JACXVP010000012">
    <property type="protein sequence ID" value="KAG5572410.1"/>
    <property type="molecule type" value="Genomic_DNA"/>
</dbReference>
<dbReference type="PANTHER" id="PTHR47950">
    <property type="entry name" value="CYTOCHROME P450, FAMILY 76, SUBFAMILY C, POLYPEPTIDE 5-RELATED"/>
    <property type="match status" value="1"/>
</dbReference>
<dbReference type="OrthoDB" id="6764281at2759"/>
<comment type="caution">
    <text evidence="11">The sequence shown here is derived from an EMBL/GenBank/DDBJ whole genome shotgun (WGS) entry which is preliminary data.</text>
</comment>
<dbReference type="GO" id="GO:0005506">
    <property type="term" value="F:iron ion binding"/>
    <property type="evidence" value="ECO:0007669"/>
    <property type="project" value="InterPro"/>
</dbReference>
<evidence type="ECO:0000256" key="6">
    <source>
        <dbReference type="ARBA" id="ARBA00022989"/>
    </source>
</evidence>
<evidence type="ECO:0008006" key="13">
    <source>
        <dbReference type="Google" id="ProtNLM"/>
    </source>
</evidence>
<sequence>MCVGLPLAIRAIPAMLGSLLNSFGWTLEENIAPKNLEEKFGLILAKSYPLRLVPIPLYSRRT</sequence>
<keyword evidence="9" id="KW-0503">Monooxygenase</keyword>
<evidence type="ECO:0000256" key="10">
    <source>
        <dbReference type="ARBA" id="ARBA00023136"/>
    </source>
</evidence>
<keyword evidence="6" id="KW-1133">Transmembrane helix</keyword>
<keyword evidence="5" id="KW-0479">Metal-binding</keyword>
<keyword evidence="10" id="KW-0472">Membrane</keyword>
<dbReference type="AlphaFoldDB" id="A0A9J5WA47"/>
<dbReference type="PANTHER" id="PTHR47950:SF4">
    <property type="entry name" value="GERANIOL 8-HYDROXYLASE-LIKE"/>
    <property type="match status" value="1"/>
</dbReference>
<dbReference type="InterPro" id="IPR036396">
    <property type="entry name" value="Cyt_P450_sf"/>
</dbReference>
<dbReference type="Proteomes" id="UP000824120">
    <property type="component" value="Chromosome 12"/>
</dbReference>
<organism evidence="11 12">
    <name type="scientific">Solanum commersonii</name>
    <name type="common">Commerson's wild potato</name>
    <name type="synonym">Commerson's nightshade</name>
    <dbReference type="NCBI Taxonomy" id="4109"/>
    <lineage>
        <taxon>Eukaryota</taxon>
        <taxon>Viridiplantae</taxon>
        <taxon>Streptophyta</taxon>
        <taxon>Embryophyta</taxon>
        <taxon>Tracheophyta</taxon>
        <taxon>Spermatophyta</taxon>
        <taxon>Magnoliopsida</taxon>
        <taxon>eudicotyledons</taxon>
        <taxon>Gunneridae</taxon>
        <taxon>Pentapetalae</taxon>
        <taxon>asterids</taxon>
        <taxon>lamiids</taxon>
        <taxon>Solanales</taxon>
        <taxon>Solanaceae</taxon>
        <taxon>Solanoideae</taxon>
        <taxon>Solaneae</taxon>
        <taxon>Solanum</taxon>
    </lineage>
</organism>
<evidence type="ECO:0000256" key="5">
    <source>
        <dbReference type="ARBA" id="ARBA00022723"/>
    </source>
</evidence>
<dbReference type="GO" id="GO:0004497">
    <property type="term" value="F:monooxygenase activity"/>
    <property type="evidence" value="ECO:0007669"/>
    <property type="project" value="UniProtKB-KW"/>
</dbReference>
<keyword evidence="12" id="KW-1185">Reference proteome</keyword>
<evidence type="ECO:0000256" key="1">
    <source>
        <dbReference type="ARBA" id="ARBA00004370"/>
    </source>
</evidence>
<evidence type="ECO:0000256" key="2">
    <source>
        <dbReference type="ARBA" id="ARBA00010617"/>
    </source>
</evidence>
<gene>
    <name evidence="11" type="ORF">H5410_062176</name>
</gene>
<keyword evidence="4" id="KW-0812">Transmembrane</keyword>
<accession>A0A9J5WA47</accession>
<dbReference type="GO" id="GO:0016705">
    <property type="term" value="F:oxidoreductase activity, acting on paired donors, with incorporation or reduction of molecular oxygen"/>
    <property type="evidence" value="ECO:0007669"/>
    <property type="project" value="InterPro"/>
</dbReference>
<dbReference type="SUPFAM" id="SSF48264">
    <property type="entry name" value="Cytochrome P450"/>
    <property type="match status" value="1"/>
</dbReference>
<keyword evidence="7" id="KW-0560">Oxidoreductase</keyword>
<comment type="similarity">
    <text evidence="2">Belongs to the cytochrome P450 family.</text>
</comment>
<evidence type="ECO:0000256" key="7">
    <source>
        <dbReference type="ARBA" id="ARBA00023002"/>
    </source>
</evidence>
<reference evidence="11 12" key="1">
    <citation type="submission" date="2020-09" db="EMBL/GenBank/DDBJ databases">
        <title>De no assembly of potato wild relative species, Solanum commersonii.</title>
        <authorList>
            <person name="Cho K."/>
        </authorList>
    </citation>
    <scope>NUCLEOTIDE SEQUENCE [LARGE SCALE GENOMIC DNA]</scope>
    <source>
        <strain evidence="11">LZ3.2</strain>
        <tissue evidence="11">Leaf</tissue>
    </source>
</reference>
<protein>
    <recommendedName>
        <fullName evidence="13">Cytochrome P450</fullName>
    </recommendedName>
</protein>
<keyword evidence="3" id="KW-0349">Heme</keyword>
<evidence type="ECO:0000256" key="3">
    <source>
        <dbReference type="ARBA" id="ARBA00022617"/>
    </source>
</evidence>
<keyword evidence="8" id="KW-0408">Iron</keyword>
<dbReference type="GO" id="GO:0016020">
    <property type="term" value="C:membrane"/>
    <property type="evidence" value="ECO:0007669"/>
    <property type="project" value="UniProtKB-SubCell"/>
</dbReference>
<name>A0A9J5WA47_SOLCO</name>
<evidence type="ECO:0000256" key="8">
    <source>
        <dbReference type="ARBA" id="ARBA00023004"/>
    </source>
</evidence>
<evidence type="ECO:0000313" key="11">
    <source>
        <dbReference type="EMBL" id="KAG5572410.1"/>
    </source>
</evidence>
<evidence type="ECO:0000256" key="4">
    <source>
        <dbReference type="ARBA" id="ARBA00022692"/>
    </source>
</evidence>
<comment type="subcellular location">
    <subcellularLocation>
        <location evidence="1">Membrane</location>
    </subcellularLocation>
</comment>
<dbReference type="GO" id="GO:0020037">
    <property type="term" value="F:heme binding"/>
    <property type="evidence" value="ECO:0007669"/>
    <property type="project" value="InterPro"/>
</dbReference>
<evidence type="ECO:0000313" key="12">
    <source>
        <dbReference type="Proteomes" id="UP000824120"/>
    </source>
</evidence>
<proteinExistence type="inferred from homology"/>
<evidence type="ECO:0000256" key="9">
    <source>
        <dbReference type="ARBA" id="ARBA00023033"/>
    </source>
</evidence>